<feature type="domain" description="FAD-binding" evidence="4">
    <location>
        <begin position="271"/>
        <end position="407"/>
    </location>
</feature>
<proteinExistence type="predicted"/>
<dbReference type="EMBL" id="VMNW02000020">
    <property type="protein sequence ID" value="KAA9160747.1"/>
    <property type="molecule type" value="Genomic_DNA"/>
</dbReference>
<dbReference type="Proteomes" id="UP000319769">
    <property type="component" value="Unassembled WGS sequence"/>
</dbReference>
<dbReference type="AlphaFoldDB" id="A0A5N0V2T0"/>
<evidence type="ECO:0000256" key="2">
    <source>
        <dbReference type="ARBA" id="ARBA00022630"/>
    </source>
</evidence>
<dbReference type="PANTHER" id="PTHR43004">
    <property type="entry name" value="TRK SYSTEM POTASSIUM UPTAKE PROTEIN"/>
    <property type="match status" value="1"/>
</dbReference>
<dbReference type="PRINTS" id="PR00420">
    <property type="entry name" value="RNGMNOXGNASE"/>
</dbReference>
<evidence type="ECO:0000256" key="1">
    <source>
        <dbReference type="ARBA" id="ARBA00001974"/>
    </source>
</evidence>
<dbReference type="InterPro" id="IPR036188">
    <property type="entry name" value="FAD/NAD-bd_sf"/>
</dbReference>
<accession>A0A5N0V2T0</accession>
<dbReference type="InterPro" id="IPR050641">
    <property type="entry name" value="RIFMO-like"/>
</dbReference>
<dbReference type="Gene3D" id="3.40.30.120">
    <property type="match status" value="1"/>
</dbReference>
<evidence type="ECO:0000256" key="3">
    <source>
        <dbReference type="ARBA" id="ARBA00022827"/>
    </source>
</evidence>
<dbReference type="GO" id="GO:0016709">
    <property type="term" value="F:oxidoreductase activity, acting on paired donors, with incorporation or reduction of molecular oxygen, NAD(P)H as one donor, and incorporation of one atom of oxygen"/>
    <property type="evidence" value="ECO:0007669"/>
    <property type="project" value="UniProtKB-ARBA"/>
</dbReference>
<evidence type="ECO:0000313" key="6">
    <source>
        <dbReference type="Proteomes" id="UP000319769"/>
    </source>
</evidence>
<dbReference type="Pfam" id="PF01494">
    <property type="entry name" value="FAD_binding_3"/>
    <property type="match status" value="2"/>
</dbReference>
<sequence>MCVQLRGIQRRRSDMSGKTVAEERVPVLIAGGGPVGLALALELEHHGVEALLIERSLETTRHPKMDVTNGRSMELFRRMGVAGDLRKVAVPADHPLVVTWVTRQTGWELARFAYPSVDDRYEEIRSRNDGAQPLEPNMRVSQVVLEPALKELLQSRGRHVRVRYGWALESFTQDDSGVDAVITSTRTGETRRVRAAYLAGCDGAGSRTRQGLGIGLDRVPLLRLLVKELGPLRAAGMAVRRLAGLGERPMDGRFFLVHFTSPEREFFERFGTAWHIQSPEGWTLISQNDRDTWTMHAPLGMSVDAEKIDPERFLFERLGRPVACDILQANAWTPQLNVAKRFGHGRVWLAGDAVHQVTPTGGYGMNTGVGDAVGLGWALAAQVQGWGEPGLLRAYEAERRPVAVRNRDAAARHTVVRGAIMAAFRAAIHSENWRGERSRRRLGREIRDLGNLENEALGIEFGYRYDKSPAVWPDPGTPPIQTSDAYTPSTWPGSRPPSLFLADGRAIFDLFGPGFTLLRFTGTDVASLTGAAAERNVPIEVVDIRDDHARRLYERDLVLIRPDQHVAWRGDTLPDSPLRLIDRVRGVAT</sequence>
<keyword evidence="2" id="KW-0285">Flavoprotein</keyword>
<keyword evidence="6" id="KW-1185">Reference proteome</keyword>
<reference evidence="5" key="1">
    <citation type="submission" date="2019-09" db="EMBL/GenBank/DDBJ databases">
        <authorList>
            <person name="Teo W.F.A."/>
            <person name="Duangmal K."/>
        </authorList>
    </citation>
    <scope>NUCLEOTIDE SEQUENCE [LARGE SCALE GENOMIC DNA]</scope>
    <source>
        <strain evidence="5">K81G1</strain>
    </source>
</reference>
<comment type="cofactor">
    <cofactor evidence="1">
        <name>FAD</name>
        <dbReference type="ChEBI" id="CHEBI:57692"/>
    </cofactor>
</comment>
<name>A0A5N0V2T0_9PSEU</name>
<protein>
    <submittedName>
        <fullName evidence="5">FAD-monooxygenase</fullName>
    </submittedName>
</protein>
<dbReference type="GO" id="GO:0071949">
    <property type="term" value="F:FAD binding"/>
    <property type="evidence" value="ECO:0007669"/>
    <property type="project" value="InterPro"/>
</dbReference>
<feature type="domain" description="FAD-binding" evidence="4">
    <location>
        <begin position="25"/>
        <end position="215"/>
    </location>
</feature>
<dbReference type="InterPro" id="IPR002938">
    <property type="entry name" value="FAD-bd"/>
</dbReference>
<dbReference type="PANTHER" id="PTHR43004:SF19">
    <property type="entry name" value="BINDING MONOOXYGENASE, PUTATIVE (JCVI)-RELATED"/>
    <property type="match status" value="1"/>
</dbReference>
<comment type="caution">
    <text evidence="5">The sequence shown here is derived from an EMBL/GenBank/DDBJ whole genome shotgun (WGS) entry which is preliminary data.</text>
</comment>
<evidence type="ECO:0000259" key="4">
    <source>
        <dbReference type="Pfam" id="PF01494"/>
    </source>
</evidence>
<dbReference type="Gene3D" id="3.50.50.60">
    <property type="entry name" value="FAD/NAD(P)-binding domain"/>
    <property type="match status" value="2"/>
</dbReference>
<gene>
    <name evidence="5" type="ORF">FPZ12_016515</name>
</gene>
<dbReference type="NCBIfam" id="NF004780">
    <property type="entry name" value="PRK06126.1"/>
    <property type="match status" value="1"/>
</dbReference>
<evidence type="ECO:0000313" key="5">
    <source>
        <dbReference type="EMBL" id="KAA9160747.1"/>
    </source>
</evidence>
<dbReference type="Pfam" id="PF21274">
    <property type="entry name" value="Rng_hyd_C"/>
    <property type="match status" value="1"/>
</dbReference>
<dbReference type="SUPFAM" id="SSF51905">
    <property type="entry name" value="FAD/NAD(P)-binding domain"/>
    <property type="match status" value="1"/>
</dbReference>
<organism evidence="5 6">
    <name type="scientific">Amycolatopsis acidicola</name>
    <dbReference type="NCBI Taxonomy" id="2596893"/>
    <lineage>
        <taxon>Bacteria</taxon>
        <taxon>Bacillati</taxon>
        <taxon>Actinomycetota</taxon>
        <taxon>Actinomycetes</taxon>
        <taxon>Pseudonocardiales</taxon>
        <taxon>Pseudonocardiaceae</taxon>
        <taxon>Amycolatopsis</taxon>
    </lineage>
</organism>
<dbReference type="OrthoDB" id="4246007at2"/>
<keyword evidence="3" id="KW-0274">FAD</keyword>